<reference evidence="2" key="1">
    <citation type="submission" date="2020-02" db="EMBL/GenBank/DDBJ databases">
        <authorList>
            <person name="Chen W.-M."/>
        </authorList>
    </citation>
    <scope>NUCLEOTIDE SEQUENCE</scope>
    <source>
        <strain evidence="2">NBD-18</strain>
    </source>
</reference>
<dbReference type="SUPFAM" id="SSF52266">
    <property type="entry name" value="SGNH hydrolase"/>
    <property type="match status" value="1"/>
</dbReference>
<accession>A0A6B2QZ12</accession>
<name>A0A6B2QZ12_9BURK</name>
<protein>
    <submittedName>
        <fullName evidence="2">Arylesterase</fullName>
    </submittedName>
</protein>
<dbReference type="AlphaFoldDB" id="A0A6B2QZ12"/>
<dbReference type="CDD" id="cd01822">
    <property type="entry name" value="Lysophospholipase_L1_like"/>
    <property type="match status" value="1"/>
</dbReference>
<dbReference type="Gene3D" id="3.40.50.1110">
    <property type="entry name" value="SGNH hydrolase"/>
    <property type="match status" value="1"/>
</dbReference>
<dbReference type="Pfam" id="PF13472">
    <property type="entry name" value="Lipase_GDSL_2"/>
    <property type="match status" value="1"/>
</dbReference>
<dbReference type="InterPro" id="IPR013830">
    <property type="entry name" value="SGNH_hydro"/>
</dbReference>
<evidence type="ECO:0000313" key="2">
    <source>
        <dbReference type="EMBL" id="NDY81977.1"/>
    </source>
</evidence>
<evidence type="ECO:0000259" key="1">
    <source>
        <dbReference type="Pfam" id="PF13472"/>
    </source>
</evidence>
<dbReference type="EMBL" id="JAAGRN010000001">
    <property type="protein sequence ID" value="NDY81977.1"/>
    <property type="molecule type" value="Genomic_DNA"/>
</dbReference>
<organism evidence="2">
    <name type="scientific">Sheuella amnicola</name>
    <dbReference type="NCBI Taxonomy" id="2707330"/>
    <lineage>
        <taxon>Bacteria</taxon>
        <taxon>Pseudomonadati</taxon>
        <taxon>Pseudomonadota</taxon>
        <taxon>Betaproteobacteria</taxon>
        <taxon>Burkholderiales</taxon>
        <taxon>Alcaligenaceae</taxon>
        <taxon>Sheuella</taxon>
    </lineage>
</organism>
<dbReference type="GO" id="GO:0004622">
    <property type="term" value="F:phosphatidylcholine lysophospholipase activity"/>
    <property type="evidence" value="ECO:0007669"/>
    <property type="project" value="TreeGrafter"/>
</dbReference>
<dbReference type="InterPro" id="IPR036514">
    <property type="entry name" value="SGNH_hydro_sf"/>
</dbReference>
<dbReference type="PANTHER" id="PTHR30383">
    <property type="entry name" value="THIOESTERASE 1/PROTEASE 1/LYSOPHOSPHOLIPASE L1"/>
    <property type="match status" value="1"/>
</dbReference>
<sequence>MKEFSRYRRKLISSFTALFFVPLCVEAQTQSAEKIKILVVGDSLSAEYGLKRNSGWVKLLEQKIAEQNIAVTIVNASISGDTTSGGASRFPTLMSREKPDLVIIELGANDALRGLSLQASQGNLEKMVNLSKDSGAQVLLIGMQIPPNYGKQYTEAFEKMFSAVSVKFKTGLVPFLFEGFAADRSMFQSDGIHPNEAAQPIMMETVLSALRPMLLKAWPRPARP</sequence>
<proteinExistence type="predicted"/>
<dbReference type="PANTHER" id="PTHR30383:SF24">
    <property type="entry name" value="THIOESTERASE 1_PROTEASE 1_LYSOPHOSPHOLIPASE L1"/>
    <property type="match status" value="1"/>
</dbReference>
<dbReference type="InterPro" id="IPR051532">
    <property type="entry name" value="Ester_Hydrolysis_Enzymes"/>
</dbReference>
<comment type="caution">
    <text evidence="2">The sequence shown here is derived from an EMBL/GenBank/DDBJ whole genome shotgun (WGS) entry which is preliminary data.</text>
</comment>
<dbReference type="RefSeq" id="WP_163651263.1">
    <property type="nucleotide sequence ID" value="NZ_JAAGRN010000001.1"/>
</dbReference>
<feature type="domain" description="SGNH hydrolase-type esterase" evidence="1">
    <location>
        <begin position="39"/>
        <end position="198"/>
    </location>
</feature>
<gene>
    <name evidence="2" type="ORF">G3I67_01915</name>
</gene>